<dbReference type="GO" id="GO:0005375">
    <property type="term" value="F:copper ion transmembrane transporter activity"/>
    <property type="evidence" value="ECO:0007669"/>
    <property type="project" value="UniProtKB-UniRule"/>
</dbReference>
<evidence type="ECO:0000256" key="1">
    <source>
        <dbReference type="ARBA" id="ARBA00022692"/>
    </source>
</evidence>
<dbReference type="OrthoDB" id="73901at2759"/>
<sequence length="182" mass="20323">MDMNTMNHEEPVLSHSVVFTTNISPLFSKGWSPSSTGSYAGTCIFLIILAILARCLVAFKAYMEQRWMYAHLKRRYVVVAGRPSEAARIGTDPDAKIGKLITAEGVEESVKVVYRNTYEAPPWRFSVDLPRALIYLCITGVTYLLMLGIMTTNIGYFCSILGGSFLGELVVGRFVQWNEQGH</sequence>
<dbReference type="RefSeq" id="XP_040699698.1">
    <property type="nucleotide sequence ID" value="XM_040852603.1"/>
</dbReference>
<keyword evidence="1 4" id="KW-0812">Transmembrane</keyword>
<evidence type="ECO:0000256" key="3">
    <source>
        <dbReference type="ARBA" id="ARBA00023136"/>
    </source>
</evidence>
<evidence type="ECO:0000313" key="5">
    <source>
        <dbReference type="EMBL" id="OJJ55892.1"/>
    </source>
</evidence>
<name>A0A1L9T8Z2_9EURO</name>
<evidence type="ECO:0000256" key="2">
    <source>
        <dbReference type="ARBA" id="ARBA00022989"/>
    </source>
</evidence>
<keyword evidence="6" id="KW-1185">Reference proteome</keyword>
<dbReference type="GO" id="GO:0005886">
    <property type="term" value="C:plasma membrane"/>
    <property type="evidence" value="ECO:0007669"/>
    <property type="project" value="TreeGrafter"/>
</dbReference>
<dbReference type="AlphaFoldDB" id="A0A1L9T8Z2"/>
<feature type="transmembrane region" description="Helical" evidence="4">
    <location>
        <begin position="132"/>
        <end position="148"/>
    </location>
</feature>
<keyword evidence="4" id="KW-0406">Ion transport</keyword>
<evidence type="ECO:0000313" key="6">
    <source>
        <dbReference type="Proteomes" id="UP000184356"/>
    </source>
</evidence>
<dbReference type="GeneID" id="63768676"/>
<organism evidence="5 6">
    <name type="scientific">Aspergillus sydowii CBS 593.65</name>
    <dbReference type="NCBI Taxonomy" id="1036612"/>
    <lineage>
        <taxon>Eukaryota</taxon>
        <taxon>Fungi</taxon>
        <taxon>Dikarya</taxon>
        <taxon>Ascomycota</taxon>
        <taxon>Pezizomycotina</taxon>
        <taxon>Eurotiomycetes</taxon>
        <taxon>Eurotiomycetidae</taxon>
        <taxon>Eurotiales</taxon>
        <taxon>Aspergillaceae</taxon>
        <taxon>Aspergillus</taxon>
        <taxon>Aspergillus subgen. Nidulantes</taxon>
    </lineage>
</organism>
<protein>
    <recommendedName>
        <fullName evidence="4">Copper transport protein</fullName>
    </recommendedName>
</protein>
<keyword evidence="4" id="KW-0186">Copper</keyword>
<dbReference type="VEuPathDB" id="FungiDB:ASPSYDRAFT_92101"/>
<proteinExistence type="inferred from homology"/>
<dbReference type="PANTHER" id="PTHR12483:SF120">
    <property type="entry name" value="HIGH-AFFINITY COPPER TRANSPORTER CTRA2"/>
    <property type="match status" value="1"/>
</dbReference>
<accession>A0A1L9T8Z2</accession>
<feature type="transmembrane region" description="Helical" evidence="4">
    <location>
        <begin position="39"/>
        <end position="59"/>
    </location>
</feature>
<dbReference type="STRING" id="1036612.A0A1L9T8Z2"/>
<keyword evidence="3 4" id="KW-0472">Membrane</keyword>
<comment type="similarity">
    <text evidence="4">Belongs to the copper transporter (Ctr) (TC 1.A.56) family. SLC31A subfamily.</text>
</comment>
<comment type="subcellular location">
    <subcellularLocation>
        <location evidence="4">Membrane</location>
        <topology evidence="4">Multi-pass membrane protein</topology>
    </subcellularLocation>
</comment>
<dbReference type="Proteomes" id="UP000184356">
    <property type="component" value="Unassembled WGS sequence"/>
</dbReference>
<keyword evidence="4" id="KW-0813">Transport</keyword>
<dbReference type="EMBL" id="KV878591">
    <property type="protein sequence ID" value="OJJ55892.1"/>
    <property type="molecule type" value="Genomic_DNA"/>
</dbReference>
<keyword evidence="2 4" id="KW-1133">Transmembrane helix</keyword>
<gene>
    <name evidence="5" type="ORF">ASPSYDRAFT_92101</name>
</gene>
<dbReference type="Pfam" id="PF04145">
    <property type="entry name" value="Ctr"/>
    <property type="match status" value="1"/>
</dbReference>
<evidence type="ECO:0000256" key="4">
    <source>
        <dbReference type="RuleBase" id="RU367022"/>
    </source>
</evidence>
<reference evidence="6" key="1">
    <citation type="journal article" date="2017" name="Genome Biol.">
        <title>Comparative genomics reveals high biological diversity and specific adaptations in the industrially and medically important fungal genus Aspergillus.</title>
        <authorList>
            <person name="de Vries R.P."/>
            <person name="Riley R."/>
            <person name="Wiebenga A."/>
            <person name="Aguilar-Osorio G."/>
            <person name="Amillis S."/>
            <person name="Uchima C.A."/>
            <person name="Anderluh G."/>
            <person name="Asadollahi M."/>
            <person name="Askin M."/>
            <person name="Barry K."/>
            <person name="Battaglia E."/>
            <person name="Bayram O."/>
            <person name="Benocci T."/>
            <person name="Braus-Stromeyer S.A."/>
            <person name="Caldana C."/>
            <person name="Canovas D."/>
            <person name="Cerqueira G.C."/>
            <person name="Chen F."/>
            <person name="Chen W."/>
            <person name="Choi C."/>
            <person name="Clum A."/>
            <person name="Dos Santos R.A."/>
            <person name="Damasio A.R."/>
            <person name="Diallinas G."/>
            <person name="Emri T."/>
            <person name="Fekete E."/>
            <person name="Flipphi M."/>
            <person name="Freyberg S."/>
            <person name="Gallo A."/>
            <person name="Gournas C."/>
            <person name="Habgood R."/>
            <person name="Hainaut M."/>
            <person name="Harispe M.L."/>
            <person name="Henrissat B."/>
            <person name="Hilden K.S."/>
            <person name="Hope R."/>
            <person name="Hossain A."/>
            <person name="Karabika E."/>
            <person name="Karaffa L."/>
            <person name="Karanyi Z."/>
            <person name="Krasevec N."/>
            <person name="Kuo A."/>
            <person name="Kusch H."/>
            <person name="LaButti K."/>
            <person name="Lagendijk E.L."/>
            <person name="Lapidus A."/>
            <person name="Levasseur A."/>
            <person name="Lindquist E."/>
            <person name="Lipzen A."/>
            <person name="Logrieco A.F."/>
            <person name="MacCabe A."/>
            <person name="Maekelae M.R."/>
            <person name="Malavazi I."/>
            <person name="Melin P."/>
            <person name="Meyer V."/>
            <person name="Mielnichuk N."/>
            <person name="Miskei M."/>
            <person name="Molnar A.P."/>
            <person name="Mule G."/>
            <person name="Ngan C.Y."/>
            <person name="Orejas M."/>
            <person name="Orosz E."/>
            <person name="Ouedraogo J.P."/>
            <person name="Overkamp K.M."/>
            <person name="Park H.-S."/>
            <person name="Perrone G."/>
            <person name="Piumi F."/>
            <person name="Punt P.J."/>
            <person name="Ram A.F."/>
            <person name="Ramon A."/>
            <person name="Rauscher S."/>
            <person name="Record E."/>
            <person name="Riano-Pachon D.M."/>
            <person name="Robert V."/>
            <person name="Roehrig J."/>
            <person name="Ruller R."/>
            <person name="Salamov A."/>
            <person name="Salih N.S."/>
            <person name="Samson R.A."/>
            <person name="Sandor E."/>
            <person name="Sanguinetti M."/>
            <person name="Schuetze T."/>
            <person name="Sepcic K."/>
            <person name="Shelest E."/>
            <person name="Sherlock G."/>
            <person name="Sophianopoulou V."/>
            <person name="Squina F.M."/>
            <person name="Sun H."/>
            <person name="Susca A."/>
            <person name="Todd R.B."/>
            <person name="Tsang A."/>
            <person name="Unkles S.E."/>
            <person name="van de Wiele N."/>
            <person name="van Rossen-Uffink D."/>
            <person name="Oliveira J.V."/>
            <person name="Vesth T.C."/>
            <person name="Visser J."/>
            <person name="Yu J.-H."/>
            <person name="Zhou M."/>
            <person name="Andersen M.R."/>
            <person name="Archer D.B."/>
            <person name="Baker S.E."/>
            <person name="Benoit I."/>
            <person name="Brakhage A.A."/>
            <person name="Braus G.H."/>
            <person name="Fischer R."/>
            <person name="Frisvad J.C."/>
            <person name="Goldman G.H."/>
            <person name="Houbraken J."/>
            <person name="Oakley B."/>
            <person name="Pocsi I."/>
            <person name="Scazzocchio C."/>
            <person name="Seiboth B."/>
            <person name="vanKuyk P.A."/>
            <person name="Wortman J."/>
            <person name="Dyer P.S."/>
            <person name="Grigoriev I.V."/>
        </authorList>
    </citation>
    <scope>NUCLEOTIDE SEQUENCE [LARGE SCALE GENOMIC DNA]</scope>
    <source>
        <strain evidence="6">CBS 593.65</strain>
    </source>
</reference>
<keyword evidence="4" id="KW-0187">Copper transport</keyword>
<dbReference type="InterPro" id="IPR007274">
    <property type="entry name" value="Cop_transporter"/>
</dbReference>
<dbReference type="PANTHER" id="PTHR12483">
    <property type="entry name" value="SOLUTE CARRIER FAMILY 31 COPPER TRANSPORTERS"/>
    <property type="match status" value="1"/>
</dbReference>